<name>A0A139BWL0_9PROT</name>
<keyword evidence="2" id="KW-0472">Membrane</keyword>
<organism evidence="2 3">
    <name type="scientific">Candidatus Gallionella acididurans</name>
    <dbReference type="NCBI Taxonomy" id="1796491"/>
    <lineage>
        <taxon>Bacteria</taxon>
        <taxon>Pseudomonadati</taxon>
        <taxon>Pseudomonadota</taxon>
        <taxon>Betaproteobacteria</taxon>
        <taxon>Nitrosomonadales</taxon>
        <taxon>Gallionellaceae</taxon>
        <taxon>Gallionella</taxon>
    </lineage>
</organism>
<reference evidence="2 3" key="2">
    <citation type="submission" date="2016-03" db="EMBL/GenBank/DDBJ databases">
        <title>New uncultured bacterium of the family Gallionellaceae from acid mine drainage: description and reconstruction of genome based on metagenomic analysis of microbial community.</title>
        <authorList>
            <person name="Kadnikov V."/>
            <person name="Ivasenko D."/>
            <person name="Beletsky A."/>
            <person name="Mardanov A."/>
            <person name="Danilova E."/>
            <person name="Pimenov N."/>
            <person name="Karnachuk O."/>
            <person name="Ravin N."/>
        </authorList>
    </citation>
    <scope>NUCLEOTIDE SEQUENCE [LARGE SCALE GENOMIC DNA]</scope>
    <source>
        <strain evidence="2">ShG14-8</strain>
    </source>
</reference>
<dbReference type="Pfam" id="PF19574">
    <property type="entry name" value="LolA_3"/>
    <property type="match status" value="1"/>
</dbReference>
<evidence type="ECO:0000313" key="2">
    <source>
        <dbReference type="EMBL" id="KXS33322.1"/>
    </source>
</evidence>
<proteinExistence type="predicted"/>
<sequence length="208" mass="23485">MDDFLPADNRPRPFFWVFLAVFFGLAFQPGYAAEPESDTWNINALMHGLAQVKHSKATFVEHKYLSILKTPLKYSGTLTYSAPGHLEKLTLLPKPESLILDQDILVVQRGEPVQKRTLSLQDYPAIWAFVESFRSTLAGDIATLDRFYKVSMEGQPNQWLLILRPIDPKMKNLVSEIRITGSLAQIGTIEIREPGGDYSVMNISKDDS</sequence>
<keyword evidence="1" id="KW-0732">Signal</keyword>
<evidence type="ECO:0000313" key="3">
    <source>
        <dbReference type="Proteomes" id="UP000070578"/>
    </source>
</evidence>
<evidence type="ECO:0000256" key="1">
    <source>
        <dbReference type="ARBA" id="ARBA00022729"/>
    </source>
</evidence>
<comment type="caution">
    <text evidence="2">The sequence shown here is derived from an EMBL/GenBank/DDBJ whole genome shotgun (WGS) entry which is preliminary data.</text>
</comment>
<dbReference type="InterPro" id="IPR004564">
    <property type="entry name" value="OM_lipoprot_carrier_LolA-like"/>
</dbReference>
<dbReference type="CDD" id="cd16325">
    <property type="entry name" value="LolA"/>
    <property type="match status" value="1"/>
</dbReference>
<dbReference type="AlphaFoldDB" id="A0A139BWL0"/>
<protein>
    <submittedName>
        <fullName evidence="2">Putative transmembrane protein</fullName>
    </submittedName>
</protein>
<gene>
    <name evidence="2" type="ORF">AWT59_0484</name>
</gene>
<dbReference type="InterPro" id="IPR029046">
    <property type="entry name" value="LolA/LolB/LppX"/>
</dbReference>
<dbReference type="Gene3D" id="2.50.20.10">
    <property type="entry name" value="Lipoprotein localisation LolA/LolB/LppX"/>
    <property type="match status" value="1"/>
</dbReference>
<dbReference type="Proteomes" id="UP000070578">
    <property type="component" value="Unassembled WGS sequence"/>
</dbReference>
<accession>A0A139BWL0</accession>
<reference evidence="2 3" key="1">
    <citation type="submission" date="2016-02" db="EMBL/GenBank/DDBJ databases">
        <authorList>
            <person name="Wen L."/>
            <person name="He K."/>
            <person name="Yang H."/>
        </authorList>
    </citation>
    <scope>NUCLEOTIDE SEQUENCE [LARGE SCALE GENOMIC DNA]</scope>
    <source>
        <strain evidence="2">ShG14-8</strain>
    </source>
</reference>
<dbReference type="EMBL" id="LSLI01000007">
    <property type="protein sequence ID" value="KXS33322.1"/>
    <property type="molecule type" value="Genomic_DNA"/>
</dbReference>
<dbReference type="SUPFAM" id="SSF89392">
    <property type="entry name" value="Prokaryotic lipoproteins and lipoprotein localization factors"/>
    <property type="match status" value="1"/>
</dbReference>
<keyword evidence="2" id="KW-0812">Transmembrane</keyword>